<protein>
    <submittedName>
        <fullName evidence="2">Uncharacterized protein</fullName>
    </submittedName>
</protein>
<keyword evidence="3" id="KW-1185">Reference proteome</keyword>
<sequence>MRQYTRMHHSIKELPIKITIMKPQPAEHGDRPHLQGQEAAPSAEQTDCSQSPFSFLPGPDLHFEVNQTPPRFGTERGTRYKAVLVSELHSYFGETPRWMYRAVGERRI</sequence>
<comment type="caution">
    <text evidence="2">The sequence shown here is derived from an EMBL/GenBank/DDBJ whole genome shotgun (WGS) entry which is preliminary data.</text>
</comment>
<dbReference type="EMBL" id="JBBPFD010000015">
    <property type="protein sequence ID" value="KAK7896684.1"/>
    <property type="molecule type" value="Genomic_DNA"/>
</dbReference>
<organism evidence="2 3">
    <name type="scientific">Mugilogobius chulae</name>
    <name type="common">yellowstripe goby</name>
    <dbReference type="NCBI Taxonomy" id="88201"/>
    <lineage>
        <taxon>Eukaryota</taxon>
        <taxon>Metazoa</taxon>
        <taxon>Chordata</taxon>
        <taxon>Craniata</taxon>
        <taxon>Vertebrata</taxon>
        <taxon>Euteleostomi</taxon>
        <taxon>Actinopterygii</taxon>
        <taxon>Neopterygii</taxon>
        <taxon>Teleostei</taxon>
        <taxon>Neoteleostei</taxon>
        <taxon>Acanthomorphata</taxon>
        <taxon>Gobiaria</taxon>
        <taxon>Gobiiformes</taxon>
        <taxon>Gobioidei</taxon>
        <taxon>Gobiidae</taxon>
        <taxon>Gobionellinae</taxon>
        <taxon>Mugilogobius</taxon>
    </lineage>
</organism>
<evidence type="ECO:0000256" key="1">
    <source>
        <dbReference type="SAM" id="MobiDB-lite"/>
    </source>
</evidence>
<feature type="region of interest" description="Disordered" evidence="1">
    <location>
        <begin position="22"/>
        <end position="53"/>
    </location>
</feature>
<evidence type="ECO:0000313" key="3">
    <source>
        <dbReference type="Proteomes" id="UP001460270"/>
    </source>
</evidence>
<dbReference type="AlphaFoldDB" id="A0AAW0NGX7"/>
<feature type="compositionally biased region" description="Polar residues" evidence="1">
    <location>
        <begin position="43"/>
        <end position="53"/>
    </location>
</feature>
<dbReference type="Proteomes" id="UP001460270">
    <property type="component" value="Unassembled WGS sequence"/>
</dbReference>
<proteinExistence type="predicted"/>
<name>A0AAW0NGX7_9GOBI</name>
<evidence type="ECO:0000313" key="2">
    <source>
        <dbReference type="EMBL" id="KAK7896684.1"/>
    </source>
</evidence>
<accession>A0AAW0NGX7</accession>
<gene>
    <name evidence="2" type="ORF">WMY93_022009</name>
</gene>
<reference evidence="3" key="1">
    <citation type="submission" date="2024-04" db="EMBL/GenBank/DDBJ databases">
        <title>Salinicola lusitanus LLJ914,a marine bacterium isolated from the Okinawa Trough.</title>
        <authorList>
            <person name="Li J."/>
        </authorList>
    </citation>
    <scope>NUCLEOTIDE SEQUENCE [LARGE SCALE GENOMIC DNA]</scope>
</reference>